<dbReference type="PROSITE" id="PS50006">
    <property type="entry name" value="FHA_DOMAIN"/>
    <property type="match status" value="1"/>
</dbReference>
<dbReference type="SUPFAM" id="SSF49879">
    <property type="entry name" value="SMAD/FHA domain"/>
    <property type="match status" value="1"/>
</dbReference>
<dbReference type="Gene3D" id="2.60.200.20">
    <property type="match status" value="1"/>
</dbReference>
<dbReference type="GO" id="GO:0002151">
    <property type="term" value="F:G-quadruplex RNA binding"/>
    <property type="evidence" value="ECO:0007669"/>
    <property type="project" value="InterPro"/>
</dbReference>
<feature type="compositionally biased region" description="Polar residues" evidence="1">
    <location>
        <begin position="188"/>
        <end position="214"/>
    </location>
</feature>
<dbReference type="AlphaFoldDB" id="A0A016TLD6"/>
<protein>
    <recommendedName>
        <fullName evidence="2">FHA domain-containing protein</fullName>
    </recommendedName>
</protein>
<dbReference type="GO" id="GO:0031011">
    <property type="term" value="C:Ino80 complex"/>
    <property type="evidence" value="ECO:0007669"/>
    <property type="project" value="InterPro"/>
</dbReference>
<feature type="compositionally biased region" description="Low complexity" evidence="1">
    <location>
        <begin position="128"/>
        <end position="140"/>
    </location>
</feature>
<sequence>MSSRVNFRLPRTAGPPTAVGQSPAAMVSTPTVRSAIAKCVIAPQVSKKVRFAMSDPNEAGPNESEPSAVAESALMPADDHQAAVAIPEAATPMEIDQQPSIIIPPDKDGQVKEKSAEPQISPASGPFRARAASEAASSVSDQDEGSEKRRRRSTRDIKRPKFDDELVDSGVAKLLSPRKRTSAERSMHSPSVNSSENFTSKSHLSSTDAPSNGTSEEKNVFAQPQPIGKGEDNTKADASNTTASATSQKHAHSLRRRPTHSIEDRQAAEEEEEAARLEKKRREARIAQKDIRCKELVAATEAADGMTSAELRRWTAADDVALVTAVTHVHDLRAAYGSIKFSRPYSMEDIEERWYQLMYDDTLSRQAKKRMNELPVEEILRIQSRTAFTVREEELLRGLDIGSNSCPDRAMMEDLIKKYPEDFHSARTPQSLLDHWHILNSYGILTPGPQSAVIDWELLERTYDLTGRVNFDETRALNAAAACDAREQEFARVVVQPVTGICSPATDVRATLRGRVVRYLVRTDRVVLGRSTPRDPVDLDLALEGPAEKVSRKQAVIARDPASGQFEMTNVGARTIFVDGKALGTNNRTRLVDNSIVQIAIIRLVFRIGQ</sequence>
<feature type="region of interest" description="Disordered" evidence="1">
    <location>
        <begin position="53"/>
        <end position="276"/>
    </location>
</feature>
<dbReference type="GO" id="GO:0071339">
    <property type="term" value="C:MLL1 complex"/>
    <property type="evidence" value="ECO:0007669"/>
    <property type="project" value="InterPro"/>
</dbReference>
<dbReference type="STRING" id="53326.A0A016TLD6"/>
<feature type="domain" description="FHA" evidence="2">
    <location>
        <begin position="526"/>
        <end position="583"/>
    </location>
</feature>
<dbReference type="GO" id="GO:0045944">
    <property type="term" value="P:positive regulation of transcription by RNA polymerase II"/>
    <property type="evidence" value="ECO:0007669"/>
    <property type="project" value="TreeGrafter"/>
</dbReference>
<evidence type="ECO:0000259" key="2">
    <source>
        <dbReference type="PROSITE" id="PS50006"/>
    </source>
</evidence>
<dbReference type="InterPro" id="IPR025999">
    <property type="entry name" value="MCRS_N"/>
</dbReference>
<dbReference type="GO" id="GO:0044545">
    <property type="term" value="C:NSL complex"/>
    <property type="evidence" value="ECO:0007669"/>
    <property type="project" value="TreeGrafter"/>
</dbReference>
<organism evidence="3 4">
    <name type="scientific">Ancylostoma ceylanicum</name>
    <dbReference type="NCBI Taxonomy" id="53326"/>
    <lineage>
        <taxon>Eukaryota</taxon>
        <taxon>Metazoa</taxon>
        <taxon>Ecdysozoa</taxon>
        <taxon>Nematoda</taxon>
        <taxon>Chromadorea</taxon>
        <taxon>Rhabditida</taxon>
        <taxon>Rhabditina</taxon>
        <taxon>Rhabditomorpha</taxon>
        <taxon>Strongyloidea</taxon>
        <taxon>Ancylostomatidae</taxon>
        <taxon>Ancylostomatinae</taxon>
        <taxon>Ancylostoma</taxon>
    </lineage>
</organism>
<dbReference type="InterPro" id="IPR000253">
    <property type="entry name" value="FHA_dom"/>
</dbReference>
<dbReference type="PANTHER" id="PTHR13233">
    <property type="entry name" value="MICROSPHERULE PROTEIN 1"/>
    <property type="match status" value="1"/>
</dbReference>
<evidence type="ECO:0000313" key="3">
    <source>
        <dbReference type="EMBL" id="EYC03809.1"/>
    </source>
</evidence>
<evidence type="ECO:0000313" key="4">
    <source>
        <dbReference type="Proteomes" id="UP000024635"/>
    </source>
</evidence>
<keyword evidence="4" id="KW-1185">Reference proteome</keyword>
<dbReference type="Pfam" id="PF13325">
    <property type="entry name" value="MCRS_N"/>
    <property type="match status" value="1"/>
</dbReference>
<reference evidence="4" key="1">
    <citation type="journal article" date="2015" name="Nat. Genet.">
        <title>The genome and transcriptome of the zoonotic hookworm Ancylostoma ceylanicum identify infection-specific gene families.</title>
        <authorList>
            <person name="Schwarz E.M."/>
            <person name="Hu Y."/>
            <person name="Antoshechkin I."/>
            <person name="Miller M.M."/>
            <person name="Sternberg P.W."/>
            <person name="Aroian R.V."/>
        </authorList>
    </citation>
    <scope>NUCLEOTIDE SEQUENCE</scope>
    <source>
        <strain evidence="4">HY135</strain>
    </source>
</reference>
<accession>A0A016TLD6</accession>
<dbReference type="InterPro" id="IPR008984">
    <property type="entry name" value="SMAD_FHA_dom_sf"/>
</dbReference>
<dbReference type="PANTHER" id="PTHR13233:SF0">
    <property type="entry name" value="MICROSPHERULE PROTEIN 1"/>
    <property type="match status" value="1"/>
</dbReference>
<evidence type="ECO:0000256" key="1">
    <source>
        <dbReference type="SAM" id="MobiDB-lite"/>
    </source>
</evidence>
<dbReference type="OrthoDB" id="10262769at2759"/>
<comment type="caution">
    <text evidence="3">The sequence shown here is derived from an EMBL/GenBank/DDBJ whole genome shotgun (WGS) entry which is preliminary data.</text>
</comment>
<feature type="compositionally biased region" description="Basic and acidic residues" evidence="1">
    <location>
        <begin position="260"/>
        <end position="276"/>
    </location>
</feature>
<feature type="compositionally biased region" description="Low complexity" evidence="1">
    <location>
        <begin position="95"/>
        <end position="104"/>
    </location>
</feature>
<feature type="compositionally biased region" description="Basic and acidic residues" evidence="1">
    <location>
        <begin position="154"/>
        <end position="164"/>
    </location>
</feature>
<dbReference type="InterPro" id="IPR037912">
    <property type="entry name" value="MCRS1"/>
</dbReference>
<dbReference type="Pfam" id="PF00498">
    <property type="entry name" value="FHA"/>
    <property type="match status" value="1"/>
</dbReference>
<feature type="compositionally biased region" description="Basic residues" evidence="1">
    <location>
        <begin position="249"/>
        <end position="259"/>
    </location>
</feature>
<dbReference type="Proteomes" id="UP000024635">
    <property type="component" value="Unassembled WGS sequence"/>
</dbReference>
<feature type="compositionally biased region" description="Low complexity" evidence="1">
    <location>
        <begin position="236"/>
        <end position="247"/>
    </location>
</feature>
<dbReference type="EMBL" id="JARK01001427">
    <property type="protein sequence ID" value="EYC03809.1"/>
    <property type="molecule type" value="Genomic_DNA"/>
</dbReference>
<name>A0A016TLD6_9BILA</name>
<proteinExistence type="predicted"/>
<gene>
    <name evidence="3" type="primary">Acey_s0091.g2439</name>
    <name evidence="3" type="synonym">Acey-H28O16.2</name>
    <name evidence="3" type="ORF">Y032_0091g2439</name>
</gene>
<feature type="region of interest" description="Disordered" evidence="1">
    <location>
        <begin position="1"/>
        <end position="24"/>
    </location>
</feature>
<feature type="compositionally biased region" description="Basic and acidic residues" evidence="1">
    <location>
        <begin position="105"/>
        <end position="116"/>
    </location>
</feature>